<name>A0A2A2A5X8_9BURK</name>
<evidence type="ECO:0000256" key="1">
    <source>
        <dbReference type="SAM" id="Phobius"/>
    </source>
</evidence>
<comment type="caution">
    <text evidence="2">The sequence shown here is derived from an EMBL/GenBank/DDBJ whole genome shotgun (WGS) entry which is preliminary data.</text>
</comment>
<organism evidence="2 5">
    <name type="scientific">Vandammella animalimorsus</name>
    <dbReference type="NCBI Taxonomy" id="2029117"/>
    <lineage>
        <taxon>Bacteria</taxon>
        <taxon>Pseudomonadati</taxon>
        <taxon>Pseudomonadota</taxon>
        <taxon>Betaproteobacteria</taxon>
        <taxon>Burkholderiales</taxon>
        <taxon>Comamonadaceae</taxon>
        <taxon>Vandammella</taxon>
    </lineage>
</organism>
<dbReference type="AlphaFoldDB" id="A0A2A2A5X8"/>
<evidence type="ECO:0000313" key="2">
    <source>
        <dbReference type="EMBL" id="PAT33930.1"/>
    </source>
</evidence>
<gene>
    <name evidence="2" type="ORF">CK625_13330</name>
    <name evidence="3" type="ORF">CLI92_02740</name>
</gene>
<feature type="transmembrane region" description="Helical" evidence="1">
    <location>
        <begin position="79"/>
        <end position="104"/>
    </location>
</feature>
<proteinExistence type="predicted"/>
<dbReference type="GeneID" id="93873437"/>
<dbReference type="RefSeq" id="WP_095540817.1">
    <property type="nucleotide sequence ID" value="NZ_NSJB01000017.1"/>
</dbReference>
<evidence type="ECO:0000313" key="5">
    <source>
        <dbReference type="Proteomes" id="UP000218054"/>
    </source>
</evidence>
<dbReference type="Proteomes" id="UP000217780">
    <property type="component" value="Unassembled WGS sequence"/>
</dbReference>
<evidence type="ECO:0000313" key="3">
    <source>
        <dbReference type="EMBL" id="PAX17772.1"/>
    </source>
</evidence>
<evidence type="ECO:0000313" key="4">
    <source>
        <dbReference type="Proteomes" id="UP000217780"/>
    </source>
</evidence>
<keyword evidence="1" id="KW-1133">Transmembrane helix</keyword>
<protein>
    <submittedName>
        <fullName evidence="2">Uncharacterized protein</fullName>
    </submittedName>
</protein>
<accession>A0A2A2A5X8</accession>
<dbReference type="EMBL" id="NSJB01000017">
    <property type="protein sequence ID" value="PAT33930.1"/>
    <property type="molecule type" value="Genomic_DNA"/>
</dbReference>
<keyword evidence="1" id="KW-0812">Transmembrane</keyword>
<dbReference type="EMBL" id="NTBI01000002">
    <property type="protein sequence ID" value="PAX17772.1"/>
    <property type="molecule type" value="Genomic_DNA"/>
</dbReference>
<accession>A0A2A2T7I7</accession>
<sequence length="125" mass="12778">MTIKTEKELAEALKNSQETIELEGKIKDTVIRIKATGKVTWAIAIGAIGIAVALVLSPVRDPKSQVASKISGFAAASGAVAILGSGATYAAISIAVAAGGIGALNSLRDYKIVSSNGEKLILRKS</sequence>
<dbReference type="Proteomes" id="UP000218054">
    <property type="component" value="Unassembled WGS sequence"/>
</dbReference>
<reference evidence="4 5" key="1">
    <citation type="submission" date="2017-08" db="EMBL/GenBank/DDBJ databases">
        <title>WGS of Clinical strains of the CDC Group NO-1 linked to zoonotic infections in humans.</title>
        <authorList>
            <person name="Bernier A.-M."/>
            <person name="Bernard K."/>
        </authorList>
    </citation>
    <scope>NUCLEOTIDE SEQUENCE [LARGE SCALE GENOMIC DNA]</scope>
    <source>
        <strain evidence="2 5">NML00-0135</strain>
        <strain evidence="3 4">NML91-0035</strain>
    </source>
</reference>
<keyword evidence="5" id="KW-1185">Reference proteome</keyword>
<keyword evidence="1" id="KW-0472">Membrane</keyword>
<feature type="transmembrane region" description="Helical" evidence="1">
    <location>
        <begin position="39"/>
        <end position="59"/>
    </location>
</feature>